<protein>
    <submittedName>
        <fullName evidence="2">Uncharacterized protein</fullName>
    </submittedName>
</protein>
<proteinExistence type="predicted"/>
<evidence type="ECO:0000313" key="2">
    <source>
        <dbReference type="EMBL" id="KAL1637275.1"/>
    </source>
</evidence>
<keyword evidence="3" id="KW-1185">Reference proteome</keyword>
<organism evidence="2 3">
    <name type="scientific">Diplodia intermedia</name>
    <dbReference type="NCBI Taxonomy" id="856260"/>
    <lineage>
        <taxon>Eukaryota</taxon>
        <taxon>Fungi</taxon>
        <taxon>Dikarya</taxon>
        <taxon>Ascomycota</taxon>
        <taxon>Pezizomycotina</taxon>
        <taxon>Dothideomycetes</taxon>
        <taxon>Dothideomycetes incertae sedis</taxon>
        <taxon>Botryosphaeriales</taxon>
        <taxon>Botryosphaeriaceae</taxon>
        <taxon>Diplodia</taxon>
    </lineage>
</organism>
<accession>A0ABR3TCN3</accession>
<evidence type="ECO:0000313" key="3">
    <source>
        <dbReference type="Proteomes" id="UP001521184"/>
    </source>
</evidence>
<sequence>MRTITLTAAVGILAGMVTAVPTASSKPAVDCVNSTATYTPGVLPTMPVNHKNTVQSGDDDDDDEKLTECFENCDGNIFKKTACQIACVAKYGAKMRFTTATAVAVLATMAATVHGDCAASCHGLTLQAKANCLANCGSNEKHVDRSVGNENDDRPSRAVQDCIAKYCDDLSFEQKWNCIEQCNYLDAHN</sequence>
<feature type="chain" id="PRO_5045403699" evidence="1">
    <location>
        <begin position="20"/>
        <end position="189"/>
    </location>
</feature>
<reference evidence="2 3" key="1">
    <citation type="journal article" date="2023" name="Plant Dis.">
        <title>First Report of Diplodia intermedia Causing Canker and Dieback Diseases on Apple Trees in Canada.</title>
        <authorList>
            <person name="Ellouze W."/>
            <person name="Ilyukhin E."/>
            <person name="Sulman M."/>
            <person name="Ali S."/>
        </authorList>
    </citation>
    <scope>NUCLEOTIDE SEQUENCE [LARGE SCALE GENOMIC DNA]</scope>
    <source>
        <strain evidence="2 3">M45-28</strain>
    </source>
</reference>
<evidence type="ECO:0000256" key="1">
    <source>
        <dbReference type="SAM" id="SignalP"/>
    </source>
</evidence>
<dbReference type="Proteomes" id="UP001521184">
    <property type="component" value="Unassembled WGS sequence"/>
</dbReference>
<gene>
    <name evidence="2" type="ORF">SLS58_009366</name>
</gene>
<keyword evidence="1" id="KW-0732">Signal</keyword>
<name>A0ABR3TCN3_9PEZI</name>
<feature type="signal peptide" evidence="1">
    <location>
        <begin position="1"/>
        <end position="19"/>
    </location>
</feature>
<comment type="caution">
    <text evidence="2">The sequence shown here is derived from an EMBL/GenBank/DDBJ whole genome shotgun (WGS) entry which is preliminary data.</text>
</comment>
<dbReference type="EMBL" id="JAKEKT020000091">
    <property type="protein sequence ID" value="KAL1637275.1"/>
    <property type="molecule type" value="Genomic_DNA"/>
</dbReference>